<reference evidence="1" key="1">
    <citation type="submission" date="2018-05" db="EMBL/GenBank/DDBJ databases">
        <title>Draft genome of Mucuna pruriens seed.</title>
        <authorList>
            <person name="Nnadi N.E."/>
            <person name="Vos R."/>
            <person name="Hasami M.H."/>
            <person name="Devisetty U.K."/>
            <person name="Aguiy J.C."/>
        </authorList>
    </citation>
    <scope>NUCLEOTIDE SEQUENCE [LARGE SCALE GENOMIC DNA]</scope>
    <source>
        <strain evidence="1">JCA_2017</strain>
    </source>
</reference>
<dbReference type="EMBL" id="QJKJ01013464">
    <property type="protein sequence ID" value="RDX66380.1"/>
    <property type="molecule type" value="Genomic_DNA"/>
</dbReference>
<evidence type="ECO:0000313" key="2">
    <source>
        <dbReference type="Proteomes" id="UP000257109"/>
    </source>
</evidence>
<sequence length="71" mass="8099">MDVKMHSSRLDDLADAQSSSRWEFLNFKAYGDSEFSIILQYADDTLVIGEGNIQNIWVLMGILRGFELVLD</sequence>
<evidence type="ECO:0000313" key="1">
    <source>
        <dbReference type="EMBL" id="RDX66380.1"/>
    </source>
</evidence>
<dbReference type="Proteomes" id="UP000257109">
    <property type="component" value="Unassembled WGS sequence"/>
</dbReference>
<protein>
    <submittedName>
        <fullName evidence="1">Uncharacterized protein</fullName>
    </submittedName>
</protein>
<feature type="non-terminal residue" evidence="1">
    <location>
        <position position="1"/>
    </location>
</feature>
<dbReference type="OrthoDB" id="1932527at2759"/>
<keyword evidence="2" id="KW-1185">Reference proteome</keyword>
<organism evidence="1 2">
    <name type="scientific">Mucuna pruriens</name>
    <name type="common">Velvet bean</name>
    <name type="synonym">Dolichos pruriens</name>
    <dbReference type="NCBI Taxonomy" id="157652"/>
    <lineage>
        <taxon>Eukaryota</taxon>
        <taxon>Viridiplantae</taxon>
        <taxon>Streptophyta</taxon>
        <taxon>Embryophyta</taxon>
        <taxon>Tracheophyta</taxon>
        <taxon>Spermatophyta</taxon>
        <taxon>Magnoliopsida</taxon>
        <taxon>eudicotyledons</taxon>
        <taxon>Gunneridae</taxon>
        <taxon>Pentapetalae</taxon>
        <taxon>rosids</taxon>
        <taxon>fabids</taxon>
        <taxon>Fabales</taxon>
        <taxon>Fabaceae</taxon>
        <taxon>Papilionoideae</taxon>
        <taxon>50 kb inversion clade</taxon>
        <taxon>NPAAA clade</taxon>
        <taxon>indigoferoid/millettioid clade</taxon>
        <taxon>Phaseoleae</taxon>
        <taxon>Mucuna</taxon>
    </lineage>
</organism>
<dbReference type="AlphaFoldDB" id="A0A371EK02"/>
<accession>A0A371EK02</accession>
<comment type="caution">
    <text evidence="1">The sequence shown here is derived from an EMBL/GenBank/DDBJ whole genome shotgun (WGS) entry which is preliminary data.</text>
</comment>
<name>A0A371EK02_MUCPR</name>
<gene>
    <name evidence="1" type="ORF">CR513_54855</name>
</gene>
<proteinExistence type="predicted"/>